<dbReference type="InterPro" id="IPR002559">
    <property type="entry name" value="Transposase_11"/>
</dbReference>
<dbReference type="AlphaFoldDB" id="M0N9D0"/>
<evidence type="ECO:0000259" key="1">
    <source>
        <dbReference type="Pfam" id="PF01609"/>
    </source>
</evidence>
<keyword evidence="4" id="KW-1185">Reference proteome</keyword>
<evidence type="ECO:0000313" key="3">
    <source>
        <dbReference type="EMBL" id="EMA54542.1"/>
    </source>
</evidence>
<evidence type="ECO:0000313" key="4">
    <source>
        <dbReference type="Proteomes" id="UP000011625"/>
    </source>
</evidence>
<feature type="domain" description="Transposase IS4-like" evidence="1">
    <location>
        <begin position="300"/>
        <end position="489"/>
    </location>
</feature>
<dbReference type="PATRIC" id="fig|1227456.3.peg.1169"/>
<dbReference type="InterPro" id="IPR008490">
    <property type="entry name" value="Transposase_InsH_N"/>
</dbReference>
<dbReference type="EMBL" id="AOME01000027">
    <property type="protein sequence ID" value="EMA54542.1"/>
    <property type="molecule type" value="Genomic_DNA"/>
</dbReference>
<dbReference type="GO" id="GO:0004803">
    <property type="term" value="F:transposase activity"/>
    <property type="evidence" value="ECO:0007669"/>
    <property type="project" value="InterPro"/>
</dbReference>
<accession>M0N9D0</accession>
<dbReference type="Pfam" id="PF01609">
    <property type="entry name" value="DDE_Tnp_1"/>
    <property type="match status" value="1"/>
</dbReference>
<feature type="domain" description="Transposase InsH N-terminal" evidence="2">
    <location>
        <begin position="34"/>
        <end position="93"/>
    </location>
</feature>
<dbReference type="GO" id="GO:0003677">
    <property type="term" value="F:DNA binding"/>
    <property type="evidence" value="ECO:0007669"/>
    <property type="project" value="InterPro"/>
</dbReference>
<gene>
    <name evidence="3" type="ORF">C450_05785</name>
</gene>
<dbReference type="Pfam" id="PF05598">
    <property type="entry name" value="DUF772"/>
    <property type="match status" value="1"/>
</dbReference>
<dbReference type="Proteomes" id="UP000011625">
    <property type="component" value="Unassembled WGS sequence"/>
</dbReference>
<organism evidence="3 4">
    <name type="scientific">Halococcus salifodinae DSM 8989</name>
    <dbReference type="NCBI Taxonomy" id="1227456"/>
    <lineage>
        <taxon>Archaea</taxon>
        <taxon>Methanobacteriati</taxon>
        <taxon>Methanobacteriota</taxon>
        <taxon>Stenosarchaea group</taxon>
        <taxon>Halobacteria</taxon>
        <taxon>Halobacteriales</taxon>
        <taxon>Halococcaceae</taxon>
        <taxon>Halococcus</taxon>
    </lineage>
</organism>
<evidence type="ECO:0000259" key="2">
    <source>
        <dbReference type="Pfam" id="PF05598"/>
    </source>
</evidence>
<name>M0N9D0_9EURY</name>
<protein>
    <submittedName>
        <fullName evidence="3">Transposase (TCE33)</fullName>
    </submittedName>
</protein>
<dbReference type="GO" id="GO:0006313">
    <property type="term" value="P:DNA transposition"/>
    <property type="evidence" value="ECO:0007669"/>
    <property type="project" value="InterPro"/>
</dbReference>
<proteinExistence type="predicted"/>
<sequence>MNQFLNGGPLKDFDRFVLTTALGPDDEEDAYADDHHSINFSPVVWSLLLKEARNLPSDEQLEFYLKRQKNVAQMAGFDSVDDVPRNTTFWRAYANTDSNDPRLDEDAMKALRTEARKLVNHAKWAGFELPDGSEEHLFEFGKQDFIELAEEIAHDLLAKTLPHIAFGRDPSRTTYSLPSIVGFLAHLALEGAYPENGSDTFNHMDLYENGGTGADNFYHYVRNRNAEEWFDRFLRANAELLEEARSMGHFENASEVALDTTGIPWFGDTSNNFVDGTKPSRNYAHSFHFTTIGVVGDEASLSLAAHHLKNRTDQDRILRAILQRVKGLHYFSDDQLDVDIERAYLDKGFYGGMHVTALRETDTEFLIKSRKVEPVKDVIDGLEEWDGDWGIMQDYEVGDLKQGTNIFIQPSEKRAPRYDENTDEEDKKYGRWVAFVTDIDPVSADREKLARQFRNRWGVETQYRQFKHKFYPPTKSSKGRVRAFHFNMAQLFYNIWVVVNLELRDRYGVLERRPVTSDDVLHAIRDEAIELDDVPE</sequence>
<reference evidence="3 4" key="1">
    <citation type="journal article" date="2014" name="PLoS Genet.">
        <title>Phylogenetically driven sequencing of extremely halophilic archaea reveals strategies for static and dynamic osmo-response.</title>
        <authorList>
            <person name="Becker E.A."/>
            <person name="Seitzer P.M."/>
            <person name="Tritt A."/>
            <person name="Larsen D."/>
            <person name="Krusor M."/>
            <person name="Yao A.I."/>
            <person name="Wu D."/>
            <person name="Madern D."/>
            <person name="Eisen J.A."/>
            <person name="Darling A.E."/>
            <person name="Facciotti M.T."/>
        </authorList>
    </citation>
    <scope>NUCLEOTIDE SEQUENCE [LARGE SCALE GENOMIC DNA]</scope>
    <source>
        <strain evidence="3 4">DSM 8989</strain>
    </source>
</reference>
<comment type="caution">
    <text evidence="3">The sequence shown here is derived from an EMBL/GenBank/DDBJ whole genome shotgun (WGS) entry which is preliminary data.</text>
</comment>